<feature type="transmembrane region" description="Helical" evidence="1">
    <location>
        <begin position="120"/>
        <end position="139"/>
    </location>
</feature>
<dbReference type="eggNOG" id="ENOG50342SY">
    <property type="taxonomic scope" value="Bacteria"/>
</dbReference>
<proteinExistence type="predicted"/>
<dbReference type="KEGG" id="amd:AMED_8717"/>
<reference evidence="2 3" key="1">
    <citation type="journal article" date="2010" name="Cell Res.">
        <title>Complete genome sequence of the rifamycin SV-producing Amycolatopsis mediterranei U32 revealed its genetic characteristics in phylogeny and metabolism.</title>
        <authorList>
            <person name="Zhao W."/>
            <person name="Zhong Y."/>
            <person name="Yuan H."/>
            <person name="Wang J."/>
            <person name="Zheng H."/>
            <person name="Wang Y."/>
            <person name="Cen X."/>
            <person name="Xu F."/>
            <person name="Bai J."/>
            <person name="Han X."/>
            <person name="Lu G."/>
            <person name="Zhu Y."/>
            <person name="Shao Z."/>
            <person name="Yan H."/>
            <person name="Li C."/>
            <person name="Peng N."/>
            <person name="Zhang Z."/>
            <person name="Zhang Y."/>
            <person name="Lin W."/>
            <person name="Fan Y."/>
            <person name="Qin Z."/>
            <person name="Hu Y."/>
            <person name="Zhu B."/>
            <person name="Wang S."/>
            <person name="Ding X."/>
            <person name="Zhao G.P."/>
        </authorList>
    </citation>
    <scope>NUCLEOTIDE SEQUENCE [LARGE SCALE GENOMIC DNA]</scope>
    <source>
        <strain evidence="3">U-32</strain>
    </source>
</reference>
<feature type="transmembrane region" description="Helical" evidence="1">
    <location>
        <begin position="93"/>
        <end position="114"/>
    </location>
</feature>
<name>A0A0H3DJN4_AMYMU</name>
<dbReference type="PATRIC" id="fig|749927.5.peg.9049"/>
<evidence type="ECO:0000313" key="3">
    <source>
        <dbReference type="Proteomes" id="UP000000328"/>
    </source>
</evidence>
<keyword evidence="1" id="KW-0472">Membrane</keyword>
<evidence type="ECO:0000313" key="2">
    <source>
        <dbReference type="EMBL" id="ADJ50412.1"/>
    </source>
</evidence>
<organism evidence="2 3">
    <name type="scientific">Amycolatopsis mediterranei (strain U-32)</name>
    <dbReference type="NCBI Taxonomy" id="749927"/>
    <lineage>
        <taxon>Bacteria</taxon>
        <taxon>Bacillati</taxon>
        <taxon>Actinomycetota</taxon>
        <taxon>Actinomycetes</taxon>
        <taxon>Pseudonocardiales</taxon>
        <taxon>Pseudonocardiaceae</taxon>
        <taxon>Amycolatopsis</taxon>
    </lineage>
</organism>
<dbReference type="Proteomes" id="UP000000328">
    <property type="component" value="Chromosome"/>
</dbReference>
<accession>A0A0H3DJN4</accession>
<dbReference type="HOGENOM" id="CLU_1674270_0_0_11"/>
<protein>
    <submittedName>
        <fullName evidence="2">Uncharacterized protein</fullName>
    </submittedName>
</protein>
<dbReference type="AlphaFoldDB" id="A0A0H3DJN4"/>
<evidence type="ECO:0000256" key="1">
    <source>
        <dbReference type="SAM" id="Phobius"/>
    </source>
</evidence>
<keyword evidence="1" id="KW-0812">Transmembrane</keyword>
<dbReference type="EMBL" id="CP002000">
    <property type="protein sequence ID" value="ADJ50412.1"/>
    <property type="molecule type" value="Genomic_DNA"/>
</dbReference>
<sequence length="157" mass="17019">MGQLEQELAQRPGDPELRQRLAWALKQRVEDSLSVTVYDVRVITTAKQREICRDAATRIPQLAPHDQQLAVFAADLADDLNTGDTWTWQSKPVALTLGICAAAVGLALVLVGAFADTIPLIVAAAVLSSAALAGVVLAFRRQQWQVSAKELQPLLRP</sequence>
<gene>
    <name evidence="2" type="ordered locus">AMED_8717</name>
</gene>
<keyword evidence="1" id="KW-1133">Transmembrane helix</keyword>